<accession>A0AAX4KKT2</accession>
<feature type="compositionally biased region" description="Acidic residues" evidence="1">
    <location>
        <begin position="295"/>
        <end position="310"/>
    </location>
</feature>
<organism evidence="2 3">
    <name type="scientific">Kwoniella europaea PYCC6329</name>
    <dbReference type="NCBI Taxonomy" id="1423913"/>
    <lineage>
        <taxon>Eukaryota</taxon>
        <taxon>Fungi</taxon>
        <taxon>Dikarya</taxon>
        <taxon>Basidiomycota</taxon>
        <taxon>Agaricomycotina</taxon>
        <taxon>Tremellomycetes</taxon>
        <taxon>Tremellales</taxon>
        <taxon>Cryptococcaceae</taxon>
        <taxon>Kwoniella</taxon>
    </lineage>
</organism>
<protein>
    <submittedName>
        <fullName evidence="2">Uncharacterized protein</fullName>
    </submittedName>
</protein>
<feature type="compositionally biased region" description="Polar residues" evidence="1">
    <location>
        <begin position="415"/>
        <end position="425"/>
    </location>
</feature>
<feature type="region of interest" description="Disordered" evidence="1">
    <location>
        <begin position="37"/>
        <end position="150"/>
    </location>
</feature>
<dbReference type="AlphaFoldDB" id="A0AAX4KKT2"/>
<feature type="compositionally biased region" description="Polar residues" evidence="1">
    <location>
        <begin position="44"/>
        <end position="64"/>
    </location>
</feature>
<evidence type="ECO:0000313" key="3">
    <source>
        <dbReference type="Proteomes" id="UP001358614"/>
    </source>
</evidence>
<proteinExistence type="predicted"/>
<feature type="region of interest" description="Disordered" evidence="1">
    <location>
        <begin position="401"/>
        <end position="425"/>
    </location>
</feature>
<sequence>MQQRPFGFPSFGQPSFPSAFSHQSCFNAPRSTFFSSHAPPHPQSFVSNGWSRPGQSSFTGDPYSQFSQPFPGFRPGFPRPGYPGSFGGPHPNVIYPNQRAQPTGATSFTGSIQSGVHSEPFQTRSQRSFTSNGHSRDDDGLDGPWKGGSVRDMYRDHLHAHRDAQARQAEQAKKHSGDCFDSVKAAKIEVRISQSKTDGFTVETLMEKQEDLNRAWSGFANSLQERIEHEQNISELNFLMGKLDAKRYNEASVADLKKNFERYGPISKSDDDGKPVKSPWSIFISEISRDSTFNDDEVIPFSDDSDESESDLPQFTSRGQKSVPRFNQDLFGGTNGPSMGSSRFGGTGWTGPSFYPSASATGWHNSTGSGYRPSTVFTSGWGASQQPSAFSGWNSQFRGFGPGAGFSGPGQPSSTAWSRTFSFGR</sequence>
<dbReference type="KEGG" id="ker:91103329"/>
<feature type="compositionally biased region" description="Polar residues" evidence="1">
    <location>
        <begin position="98"/>
        <end position="133"/>
    </location>
</feature>
<dbReference type="RefSeq" id="XP_066084405.1">
    <property type="nucleotide sequence ID" value="XM_066228308.1"/>
</dbReference>
<dbReference type="GeneID" id="91103329"/>
<evidence type="ECO:0000313" key="2">
    <source>
        <dbReference type="EMBL" id="WWD06438.1"/>
    </source>
</evidence>
<evidence type="ECO:0000256" key="1">
    <source>
        <dbReference type="SAM" id="MobiDB-lite"/>
    </source>
</evidence>
<name>A0AAX4KKT2_9TREE</name>
<dbReference type="EMBL" id="CP144089">
    <property type="protein sequence ID" value="WWD06438.1"/>
    <property type="molecule type" value="Genomic_DNA"/>
</dbReference>
<feature type="region of interest" description="Disordered" evidence="1">
    <location>
        <begin position="295"/>
        <end position="319"/>
    </location>
</feature>
<dbReference type="Proteomes" id="UP001358614">
    <property type="component" value="Chromosome 1"/>
</dbReference>
<keyword evidence="3" id="KW-1185">Reference proteome</keyword>
<reference evidence="2 3" key="1">
    <citation type="submission" date="2024-01" db="EMBL/GenBank/DDBJ databases">
        <title>Comparative genomics of Cryptococcus and Kwoniella reveals pathogenesis evolution and contrasting modes of karyotype evolution via chromosome fusion or intercentromeric recombination.</title>
        <authorList>
            <person name="Coelho M.A."/>
            <person name="David-Palma M."/>
            <person name="Shea T."/>
            <person name="Bowers K."/>
            <person name="McGinley-Smith S."/>
            <person name="Mohammad A.W."/>
            <person name="Gnirke A."/>
            <person name="Yurkov A.M."/>
            <person name="Nowrousian M."/>
            <person name="Sun S."/>
            <person name="Cuomo C.A."/>
            <person name="Heitman J."/>
        </authorList>
    </citation>
    <scope>NUCLEOTIDE SEQUENCE [LARGE SCALE GENOMIC DNA]</scope>
    <source>
        <strain evidence="2 3">PYCC6329</strain>
    </source>
</reference>
<feature type="compositionally biased region" description="Low complexity" evidence="1">
    <location>
        <begin position="65"/>
        <end position="76"/>
    </location>
</feature>
<gene>
    <name evidence="2" type="ORF">V865_004528</name>
</gene>